<organism evidence="2 3">
    <name type="scientific">Kocuria gwangalliensis</name>
    <dbReference type="NCBI Taxonomy" id="501592"/>
    <lineage>
        <taxon>Bacteria</taxon>
        <taxon>Bacillati</taxon>
        <taxon>Actinomycetota</taxon>
        <taxon>Actinomycetes</taxon>
        <taxon>Micrococcales</taxon>
        <taxon>Micrococcaceae</taxon>
        <taxon>Kocuria</taxon>
    </lineage>
</organism>
<gene>
    <name evidence="2" type="ORF">GCM10025781_05270</name>
</gene>
<dbReference type="SUPFAM" id="SSF52540">
    <property type="entry name" value="P-loop containing nucleoside triphosphate hydrolases"/>
    <property type="match status" value="1"/>
</dbReference>
<dbReference type="EMBL" id="BAABLN010000005">
    <property type="protein sequence ID" value="GAA4691274.1"/>
    <property type="molecule type" value="Genomic_DNA"/>
</dbReference>
<sequence length="183" mass="19740">MLGIDGAGKTTTAAALAAAERKSGRPAVVLRNRSGRRWLARTSARVGLELPVSWADRVETVVRTINVLVSQARAGRRDGLVVIDRHLVCQLVLRKVRGLPPGCVLPWASATLLHPDAVVVLDVPVETAHERILTRGEDLESRDFLRSSRAAYLELARARGWSVVDATGATETIIALIEEATGP</sequence>
<proteinExistence type="predicted"/>
<dbReference type="InterPro" id="IPR027417">
    <property type="entry name" value="P-loop_NTPase"/>
</dbReference>
<evidence type="ECO:0000313" key="2">
    <source>
        <dbReference type="EMBL" id="GAA4691274.1"/>
    </source>
</evidence>
<dbReference type="Gene3D" id="3.40.50.300">
    <property type="entry name" value="P-loop containing nucleotide triphosphate hydrolases"/>
    <property type="match status" value="1"/>
</dbReference>
<dbReference type="Pfam" id="PF02223">
    <property type="entry name" value="Thymidylate_kin"/>
    <property type="match status" value="1"/>
</dbReference>
<reference evidence="3" key="1">
    <citation type="journal article" date="2019" name="Int. J. Syst. Evol. Microbiol.">
        <title>The Global Catalogue of Microorganisms (GCM) 10K type strain sequencing project: providing services to taxonomists for standard genome sequencing and annotation.</title>
        <authorList>
            <consortium name="The Broad Institute Genomics Platform"/>
            <consortium name="The Broad Institute Genome Sequencing Center for Infectious Disease"/>
            <person name="Wu L."/>
            <person name="Ma J."/>
        </authorList>
    </citation>
    <scope>NUCLEOTIDE SEQUENCE [LARGE SCALE GENOMIC DNA]</scope>
    <source>
        <strain evidence="3">JCM 18958</strain>
    </source>
</reference>
<keyword evidence="3" id="KW-1185">Reference proteome</keyword>
<name>A0ABP8WKD2_9MICC</name>
<evidence type="ECO:0000259" key="1">
    <source>
        <dbReference type="Pfam" id="PF02223"/>
    </source>
</evidence>
<comment type="caution">
    <text evidence="2">The sequence shown here is derived from an EMBL/GenBank/DDBJ whole genome shotgun (WGS) entry which is preliminary data.</text>
</comment>
<evidence type="ECO:0000313" key="3">
    <source>
        <dbReference type="Proteomes" id="UP001501446"/>
    </source>
</evidence>
<feature type="domain" description="Thymidylate kinase-like" evidence="1">
    <location>
        <begin position="3"/>
        <end position="173"/>
    </location>
</feature>
<protein>
    <recommendedName>
        <fullName evidence="1">Thymidylate kinase-like domain-containing protein</fullName>
    </recommendedName>
</protein>
<dbReference type="InterPro" id="IPR039430">
    <property type="entry name" value="Thymidylate_kin-like_dom"/>
</dbReference>
<accession>A0ABP8WKD2</accession>
<dbReference type="Proteomes" id="UP001501446">
    <property type="component" value="Unassembled WGS sequence"/>
</dbReference>